<comment type="caution">
    <text evidence="12">The sequence shown here is derived from an EMBL/GenBank/DDBJ whole genome shotgun (WGS) entry which is preliminary data.</text>
</comment>
<sequence>MKPGETLHGQYDVIRKLGRGEYSMVWLAKSKSSGTYSALKVLKAEVTDSSLLHESEYLHRVLTADPLHPGFLHNLHLLDQFHIYGPNGKHLCLVTELLGEDLGQYAYRFPGRRIPVAIIKSIVRQVILAMIYLHDKCNIIHTDIKNTNILLTSPALAVSESTSTTTRDSSHPNPESGEMFSNATVKLIDLGVSCWADRVEEHFTELIQSPERRAPEVAVGAGWGKPADIWSLGCLVYELTIGEFLFDHEIDPISVPYLHATLLGPHPPSLKFGKYCDVFFKDDGSMKYTLTERVDLADVIRSRLPEDLDTEGLIHFLELMLRMDPAERASLQSLMKHPWLASGSY</sequence>
<comment type="similarity">
    <text evidence="10">Belongs to the protein kinase superfamily.</text>
</comment>
<evidence type="ECO:0000259" key="11">
    <source>
        <dbReference type="PROSITE" id="PS50011"/>
    </source>
</evidence>
<dbReference type="PANTHER" id="PTHR47634">
    <property type="entry name" value="PROTEIN KINASE DOMAIN-CONTAINING PROTEIN-RELATED"/>
    <property type="match status" value="1"/>
</dbReference>
<keyword evidence="13" id="KW-1185">Reference proteome</keyword>
<dbReference type="InterPro" id="IPR051334">
    <property type="entry name" value="SRPK"/>
</dbReference>
<feature type="domain" description="Protein kinase" evidence="11">
    <location>
        <begin position="11"/>
        <end position="340"/>
    </location>
</feature>
<dbReference type="OrthoDB" id="5979581at2759"/>
<dbReference type="InterPro" id="IPR008271">
    <property type="entry name" value="Ser/Thr_kinase_AS"/>
</dbReference>
<dbReference type="EC" id="2.7.11.1" evidence="1"/>
<dbReference type="PROSITE" id="PS50011">
    <property type="entry name" value="PROTEIN_KINASE_DOM"/>
    <property type="match status" value="1"/>
</dbReference>
<dbReference type="Proteomes" id="UP000623467">
    <property type="component" value="Unassembled WGS sequence"/>
</dbReference>
<accession>A0A8H6Z227</accession>
<evidence type="ECO:0000256" key="10">
    <source>
        <dbReference type="RuleBase" id="RU000304"/>
    </source>
</evidence>
<dbReference type="GO" id="GO:0050684">
    <property type="term" value="P:regulation of mRNA processing"/>
    <property type="evidence" value="ECO:0007669"/>
    <property type="project" value="TreeGrafter"/>
</dbReference>
<keyword evidence="4 9" id="KW-0547">Nucleotide-binding</keyword>
<keyword evidence="3" id="KW-0808">Transferase</keyword>
<dbReference type="PROSITE" id="PS00107">
    <property type="entry name" value="PROTEIN_KINASE_ATP"/>
    <property type="match status" value="1"/>
</dbReference>
<organism evidence="12 13">
    <name type="scientific">Mycena sanguinolenta</name>
    <dbReference type="NCBI Taxonomy" id="230812"/>
    <lineage>
        <taxon>Eukaryota</taxon>
        <taxon>Fungi</taxon>
        <taxon>Dikarya</taxon>
        <taxon>Basidiomycota</taxon>
        <taxon>Agaricomycotina</taxon>
        <taxon>Agaricomycetes</taxon>
        <taxon>Agaricomycetidae</taxon>
        <taxon>Agaricales</taxon>
        <taxon>Marasmiineae</taxon>
        <taxon>Mycenaceae</taxon>
        <taxon>Mycena</taxon>
    </lineage>
</organism>
<evidence type="ECO:0000313" key="13">
    <source>
        <dbReference type="Proteomes" id="UP000623467"/>
    </source>
</evidence>
<dbReference type="SMART" id="SM00220">
    <property type="entry name" value="S_TKc"/>
    <property type="match status" value="1"/>
</dbReference>
<dbReference type="PANTHER" id="PTHR47634:SF9">
    <property type="entry name" value="PROTEIN KINASE DOMAIN-CONTAINING PROTEIN-RELATED"/>
    <property type="match status" value="1"/>
</dbReference>
<name>A0A8H6Z227_9AGAR</name>
<dbReference type="Pfam" id="PF00069">
    <property type="entry name" value="Pkinase"/>
    <property type="match status" value="1"/>
</dbReference>
<dbReference type="PROSITE" id="PS00108">
    <property type="entry name" value="PROTEIN_KINASE_ST"/>
    <property type="match status" value="1"/>
</dbReference>
<dbReference type="GO" id="GO:0000245">
    <property type="term" value="P:spliceosomal complex assembly"/>
    <property type="evidence" value="ECO:0007669"/>
    <property type="project" value="TreeGrafter"/>
</dbReference>
<dbReference type="GO" id="GO:0004674">
    <property type="term" value="F:protein serine/threonine kinase activity"/>
    <property type="evidence" value="ECO:0007669"/>
    <property type="project" value="UniProtKB-KW"/>
</dbReference>
<evidence type="ECO:0000256" key="5">
    <source>
        <dbReference type="ARBA" id="ARBA00022777"/>
    </source>
</evidence>
<feature type="binding site" evidence="9">
    <location>
        <position position="40"/>
    </location>
    <ligand>
        <name>ATP</name>
        <dbReference type="ChEBI" id="CHEBI:30616"/>
    </ligand>
</feature>
<dbReference type="InterPro" id="IPR011009">
    <property type="entry name" value="Kinase-like_dom_sf"/>
</dbReference>
<dbReference type="AlphaFoldDB" id="A0A8H6Z227"/>
<evidence type="ECO:0000256" key="1">
    <source>
        <dbReference type="ARBA" id="ARBA00012513"/>
    </source>
</evidence>
<evidence type="ECO:0000256" key="3">
    <source>
        <dbReference type="ARBA" id="ARBA00022679"/>
    </source>
</evidence>
<comment type="catalytic activity">
    <reaction evidence="8">
        <text>L-seryl-[protein] + ATP = O-phospho-L-seryl-[protein] + ADP + H(+)</text>
        <dbReference type="Rhea" id="RHEA:17989"/>
        <dbReference type="Rhea" id="RHEA-COMP:9863"/>
        <dbReference type="Rhea" id="RHEA-COMP:11604"/>
        <dbReference type="ChEBI" id="CHEBI:15378"/>
        <dbReference type="ChEBI" id="CHEBI:29999"/>
        <dbReference type="ChEBI" id="CHEBI:30616"/>
        <dbReference type="ChEBI" id="CHEBI:83421"/>
        <dbReference type="ChEBI" id="CHEBI:456216"/>
        <dbReference type="EC" id="2.7.11.1"/>
    </reaction>
</comment>
<keyword evidence="6 9" id="KW-0067">ATP-binding</keyword>
<comment type="catalytic activity">
    <reaction evidence="7">
        <text>L-threonyl-[protein] + ATP = O-phospho-L-threonyl-[protein] + ADP + H(+)</text>
        <dbReference type="Rhea" id="RHEA:46608"/>
        <dbReference type="Rhea" id="RHEA-COMP:11060"/>
        <dbReference type="Rhea" id="RHEA-COMP:11605"/>
        <dbReference type="ChEBI" id="CHEBI:15378"/>
        <dbReference type="ChEBI" id="CHEBI:30013"/>
        <dbReference type="ChEBI" id="CHEBI:30616"/>
        <dbReference type="ChEBI" id="CHEBI:61977"/>
        <dbReference type="ChEBI" id="CHEBI:456216"/>
        <dbReference type="EC" id="2.7.11.1"/>
    </reaction>
</comment>
<reference evidence="12" key="1">
    <citation type="submission" date="2020-05" db="EMBL/GenBank/DDBJ databases">
        <title>Mycena genomes resolve the evolution of fungal bioluminescence.</title>
        <authorList>
            <person name="Tsai I.J."/>
        </authorList>
    </citation>
    <scope>NUCLEOTIDE SEQUENCE</scope>
    <source>
        <strain evidence="12">160909Yilan</strain>
    </source>
</reference>
<keyword evidence="2 10" id="KW-0723">Serine/threonine-protein kinase</keyword>
<dbReference type="GO" id="GO:0005524">
    <property type="term" value="F:ATP binding"/>
    <property type="evidence" value="ECO:0007669"/>
    <property type="project" value="UniProtKB-UniRule"/>
</dbReference>
<evidence type="ECO:0000256" key="2">
    <source>
        <dbReference type="ARBA" id="ARBA00022527"/>
    </source>
</evidence>
<proteinExistence type="inferred from homology"/>
<dbReference type="InterPro" id="IPR017441">
    <property type="entry name" value="Protein_kinase_ATP_BS"/>
</dbReference>
<evidence type="ECO:0000256" key="9">
    <source>
        <dbReference type="PROSITE-ProRule" id="PRU10141"/>
    </source>
</evidence>
<evidence type="ECO:0000256" key="8">
    <source>
        <dbReference type="ARBA" id="ARBA00048679"/>
    </source>
</evidence>
<evidence type="ECO:0000256" key="4">
    <source>
        <dbReference type="ARBA" id="ARBA00022741"/>
    </source>
</evidence>
<gene>
    <name evidence="12" type="ORF">MSAN_00756400</name>
</gene>
<keyword evidence="5 12" id="KW-0418">Kinase</keyword>
<dbReference type="GO" id="GO:0005634">
    <property type="term" value="C:nucleus"/>
    <property type="evidence" value="ECO:0007669"/>
    <property type="project" value="TreeGrafter"/>
</dbReference>
<dbReference type="Gene3D" id="3.30.200.20">
    <property type="entry name" value="Phosphorylase Kinase, domain 1"/>
    <property type="match status" value="1"/>
</dbReference>
<dbReference type="InterPro" id="IPR000719">
    <property type="entry name" value="Prot_kinase_dom"/>
</dbReference>
<dbReference type="EMBL" id="JACAZH010000004">
    <property type="protein sequence ID" value="KAF7371208.1"/>
    <property type="molecule type" value="Genomic_DNA"/>
</dbReference>
<evidence type="ECO:0000256" key="6">
    <source>
        <dbReference type="ARBA" id="ARBA00022840"/>
    </source>
</evidence>
<dbReference type="GO" id="GO:0005737">
    <property type="term" value="C:cytoplasm"/>
    <property type="evidence" value="ECO:0007669"/>
    <property type="project" value="TreeGrafter"/>
</dbReference>
<dbReference type="SUPFAM" id="SSF56112">
    <property type="entry name" value="Protein kinase-like (PK-like)"/>
    <property type="match status" value="1"/>
</dbReference>
<evidence type="ECO:0000256" key="7">
    <source>
        <dbReference type="ARBA" id="ARBA00047899"/>
    </source>
</evidence>
<dbReference type="Gene3D" id="1.10.510.10">
    <property type="entry name" value="Transferase(Phosphotransferase) domain 1"/>
    <property type="match status" value="1"/>
</dbReference>
<protein>
    <recommendedName>
        <fullName evidence="1">non-specific serine/threonine protein kinase</fullName>
        <ecNumber evidence="1">2.7.11.1</ecNumber>
    </recommendedName>
</protein>
<evidence type="ECO:0000313" key="12">
    <source>
        <dbReference type="EMBL" id="KAF7371208.1"/>
    </source>
</evidence>